<keyword evidence="2" id="KW-1185">Reference proteome</keyword>
<organism evidence="1 2">
    <name type="scientific">Methanocaldococcus bathoardescens</name>
    <dbReference type="NCBI Taxonomy" id="1301915"/>
    <lineage>
        <taxon>Archaea</taxon>
        <taxon>Methanobacteriati</taxon>
        <taxon>Methanobacteriota</taxon>
        <taxon>Methanomada group</taxon>
        <taxon>Methanococci</taxon>
        <taxon>Methanococcales</taxon>
        <taxon>Methanocaldococcaceae</taxon>
        <taxon>Methanocaldococcus</taxon>
    </lineage>
</organism>
<accession>A0A076LEJ6</accession>
<sequence length="193" mass="23162">MSEFDEAKQMGLEYLILLVLGCKDKEISMLHLEKELFLLWNFHPGIRKYMKFIKHYKGPFSREVQECVIHPFYLENCWEYIPPKKYDRLSGGYIKLTEKGKEEYKKIVNEILKSRDNDLIHLLAGIKIVRNLYDKLSLKELLLLIYDTYPEYTEKSSVYWEIKKEKDKLAKNLIKKKVIDEDRYESLVKNTVK</sequence>
<proteinExistence type="predicted"/>
<dbReference type="AlphaFoldDB" id="A0A076LEJ6"/>
<evidence type="ECO:0000313" key="2">
    <source>
        <dbReference type="Proteomes" id="UP000028781"/>
    </source>
</evidence>
<dbReference type="Proteomes" id="UP000028781">
    <property type="component" value="Chromosome"/>
</dbReference>
<reference evidence="1 2" key="1">
    <citation type="journal article" date="2015" name="Int. J. Syst. Evol. Microbiol.">
        <title>M ethanocaldococcus bathoardescens sp. nov., a hyperthermophilic methanogen isolated from a volcanically active deep-sea hydrothermal vent.</title>
        <authorList>
            <person name="Stewart L.C."/>
            <person name="Jung J.H."/>
            <person name="Kim Y.T."/>
            <person name="Kwon S.W."/>
            <person name="Park C.S."/>
            <person name="Holden J.F."/>
        </authorList>
    </citation>
    <scope>NUCLEOTIDE SEQUENCE [LARGE SCALE GENOMIC DNA]</scope>
    <source>
        <strain evidence="1 2">JH146</strain>
    </source>
</reference>
<dbReference type="EMBL" id="CP009149">
    <property type="protein sequence ID" value="AIJ05227.1"/>
    <property type="molecule type" value="Genomic_DNA"/>
</dbReference>
<evidence type="ECO:0000313" key="1">
    <source>
        <dbReference type="EMBL" id="AIJ05227.1"/>
    </source>
</evidence>
<dbReference type="GeneID" id="24890972"/>
<dbReference type="KEGG" id="mjh:JH146_0377"/>
<dbReference type="HOGENOM" id="CLU_119370_0_0_2"/>
<dbReference type="STRING" id="1301915.JH146_0377"/>
<evidence type="ECO:0008006" key="3">
    <source>
        <dbReference type="Google" id="ProtNLM"/>
    </source>
</evidence>
<name>A0A076LEJ6_9EURY</name>
<protein>
    <recommendedName>
        <fullName evidence="3">Antitoxin SocA-like Panacea domain-containing protein</fullName>
    </recommendedName>
</protein>
<dbReference type="RefSeq" id="WP_048201417.1">
    <property type="nucleotide sequence ID" value="NZ_CP009149.1"/>
</dbReference>
<gene>
    <name evidence="1" type="ORF">JH146_0377</name>
</gene>
<dbReference type="OrthoDB" id="359269at2157"/>